<evidence type="ECO:0000259" key="10">
    <source>
        <dbReference type="Pfam" id="PF25179"/>
    </source>
</evidence>
<keyword evidence="5 8" id="KW-1133">Transmembrane helix</keyword>
<keyword evidence="12" id="KW-1185">Reference proteome</keyword>
<gene>
    <name evidence="11" type="ORF">KPH14_002436</name>
</gene>
<keyword evidence="6 8" id="KW-0472">Membrane</keyword>
<evidence type="ECO:0000259" key="9">
    <source>
        <dbReference type="Pfam" id="PF06762"/>
    </source>
</evidence>
<feature type="transmembrane region" description="Helical" evidence="8">
    <location>
        <begin position="102"/>
        <end position="123"/>
    </location>
</feature>
<feature type="transmembrane region" description="Helical" evidence="8">
    <location>
        <begin position="216"/>
        <end position="238"/>
    </location>
</feature>
<evidence type="ECO:0000256" key="7">
    <source>
        <dbReference type="ARBA" id="ARBA00023180"/>
    </source>
</evidence>
<reference evidence="11" key="2">
    <citation type="journal article" date="2023" name="Commun. Biol.">
        <title>Intrasexual cuticular hydrocarbon dimorphism in a wasp sheds light on hydrocarbon biosynthesis genes in Hymenoptera.</title>
        <authorList>
            <person name="Moris V.C."/>
            <person name="Podsiadlowski L."/>
            <person name="Martin S."/>
            <person name="Oeyen J.P."/>
            <person name="Donath A."/>
            <person name="Petersen M."/>
            <person name="Wilbrandt J."/>
            <person name="Misof B."/>
            <person name="Liedtke D."/>
            <person name="Thamm M."/>
            <person name="Scheiner R."/>
            <person name="Schmitt T."/>
            <person name="Niehuis O."/>
        </authorList>
    </citation>
    <scope>NUCLEOTIDE SEQUENCE</scope>
    <source>
        <strain evidence="11">GBR_01_08_01A</strain>
    </source>
</reference>
<keyword evidence="4 8" id="KW-0256">Endoplasmic reticulum</keyword>
<comment type="similarity">
    <text evidence="2 8">Belongs to the lipase maturation factor family.</text>
</comment>
<feature type="transmembrane region" description="Helical" evidence="8">
    <location>
        <begin position="129"/>
        <end position="147"/>
    </location>
</feature>
<feature type="transmembrane region" description="Helical" evidence="8">
    <location>
        <begin position="77"/>
        <end position="95"/>
    </location>
</feature>
<feature type="domain" description="Lipase maturation factor 1/2 C-terminal" evidence="10">
    <location>
        <begin position="432"/>
        <end position="573"/>
    </location>
</feature>
<comment type="function">
    <text evidence="8">Involved in the maturation of specific proteins in the endoplasmic reticulum.</text>
</comment>
<feature type="transmembrane region" description="Helical" evidence="8">
    <location>
        <begin position="385"/>
        <end position="408"/>
    </location>
</feature>
<evidence type="ECO:0000256" key="2">
    <source>
        <dbReference type="ARBA" id="ARBA00005512"/>
    </source>
</evidence>
<feature type="transmembrane region" description="Helical" evidence="8">
    <location>
        <begin position="167"/>
        <end position="188"/>
    </location>
</feature>
<dbReference type="EMBL" id="JAIFRP010000038">
    <property type="protein sequence ID" value="KAK2582003.1"/>
    <property type="molecule type" value="Genomic_DNA"/>
</dbReference>
<evidence type="ECO:0000313" key="11">
    <source>
        <dbReference type="EMBL" id="KAK2582003.1"/>
    </source>
</evidence>
<comment type="subcellular location">
    <subcellularLocation>
        <location evidence="1 8">Endoplasmic reticulum membrane</location>
        <topology evidence="1 8">Multi-pass membrane protein</topology>
    </subcellularLocation>
</comment>
<feature type="transmembrane region" description="Helical" evidence="8">
    <location>
        <begin position="299"/>
        <end position="321"/>
    </location>
</feature>
<feature type="transmembrane region" description="Helical" evidence="8">
    <location>
        <begin position="342"/>
        <end position="365"/>
    </location>
</feature>
<evidence type="ECO:0000256" key="4">
    <source>
        <dbReference type="ARBA" id="ARBA00022824"/>
    </source>
</evidence>
<dbReference type="GO" id="GO:0051604">
    <property type="term" value="P:protein maturation"/>
    <property type="evidence" value="ECO:0007669"/>
    <property type="project" value="InterPro"/>
</dbReference>
<protein>
    <recommendedName>
        <fullName evidence="8">Lipase maturation factor</fullName>
    </recommendedName>
</protein>
<feature type="transmembrane region" description="Helical" evidence="8">
    <location>
        <begin position="12"/>
        <end position="30"/>
    </location>
</feature>
<reference evidence="11" key="1">
    <citation type="submission" date="2021-08" db="EMBL/GenBank/DDBJ databases">
        <authorList>
            <person name="Misof B."/>
            <person name="Oliver O."/>
            <person name="Podsiadlowski L."/>
            <person name="Donath A."/>
            <person name="Peters R."/>
            <person name="Mayer C."/>
            <person name="Rust J."/>
            <person name="Gunkel S."/>
            <person name="Lesny P."/>
            <person name="Martin S."/>
            <person name="Oeyen J.P."/>
            <person name="Petersen M."/>
            <person name="Panagiotis P."/>
            <person name="Wilbrandt J."/>
            <person name="Tanja T."/>
        </authorList>
    </citation>
    <scope>NUCLEOTIDE SEQUENCE</scope>
    <source>
        <strain evidence="11">GBR_01_08_01A</strain>
        <tissue evidence="11">Thorax + abdomen</tissue>
    </source>
</reference>
<dbReference type="PANTHER" id="PTHR14463:SF5">
    <property type="entry name" value="LIPASE MATURATION FACTOR 2"/>
    <property type="match status" value="1"/>
</dbReference>
<evidence type="ECO:0000256" key="6">
    <source>
        <dbReference type="ARBA" id="ARBA00023136"/>
    </source>
</evidence>
<feature type="transmembrane region" description="Helical" evidence="8">
    <location>
        <begin position="250"/>
        <end position="279"/>
    </location>
</feature>
<evidence type="ECO:0000256" key="5">
    <source>
        <dbReference type="ARBA" id="ARBA00022989"/>
    </source>
</evidence>
<comment type="caution">
    <text evidence="11">The sequence shown here is derived from an EMBL/GenBank/DDBJ whole genome shotgun (WGS) entry which is preliminary data.</text>
</comment>
<evidence type="ECO:0000256" key="3">
    <source>
        <dbReference type="ARBA" id="ARBA00022692"/>
    </source>
</evidence>
<dbReference type="Pfam" id="PF25179">
    <property type="entry name" value="LMF1_C"/>
    <property type="match status" value="1"/>
</dbReference>
<feature type="domain" description="Lipase maturation factor 1/2 N-terminal" evidence="9">
    <location>
        <begin position="123"/>
        <end position="284"/>
    </location>
</feature>
<evidence type="ECO:0000313" key="12">
    <source>
        <dbReference type="Proteomes" id="UP001258017"/>
    </source>
</evidence>
<evidence type="ECO:0000256" key="1">
    <source>
        <dbReference type="ARBA" id="ARBA00004477"/>
    </source>
</evidence>
<dbReference type="InterPro" id="IPR057433">
    <property type="entry name" value="LMF1/2_C"/>
</dbReference>
<name>A0AAD9VPB1_9HYME</name>
<accession>A0AAD9VPB1</accession>
<sequence>MFQVRYTRNLFLRGICIIYLFAFLSFYIQIPGLYGDKGILPARTQLNFDGHVSIYKKISQKPTLIWLAPYLGLNVEYMLDLISLLGATLAFLGFISQKFCIAPTFLALWSLYYSLYQIGQIFMRFQWDILLLETGFLCIFIAPLLYARYNKRSTPSDAVTFWTTRWLLFRLIFSTGAGKLISQCPAWWNLRALNIYFESQCIPTALAWYAHQLPNWFLQLTTVVTNVIEIVIPFLFFFPNRLLRITAFYLQVFLQICIIATGNYNFYNFLIICLCISLLDDHIFNGKKHKNSNNIINRQSVLLCILVYAGILYGMCTYYNIQVSNNWTIQSKIAFTQKQFNQILSYLIPISIFIGVVSLICVIINTMKDLVTTAKGTQNKGIINFVTILYTAAVCLIFTLSTVPYATLHPSYNVTIPSYIQKLYKNVEHLHLFNNYGSYRPMKDINGRSEVIIEGGNTIDGPWKGYEFLYKPGNVNNLLLFVAPHQPRLDWQMCFAASYTYHQSPWLMSLTYRLLSGQPEVLALINTVENPFNDKPPKYIKASLYHYRYTTYNTTGSNTQPWWTRKKVEEYMPIFTRDHLPLIEYLSKMKIIQDEASLKITNERLKSTLDVIRGFILKIDASLLLWGVFTAGWLIIPL</sequence>
<keyword evidence="7" id="KW-0325">Glycoprotein</keyword>
<dbReference type="GO" id="GO:0005789">
    <property type="term" value="C:endoplasmic reticulum membrane"/>
    <property type="evidence" value="ECO:0007669"/>
    <property type="project" value="UniProtKB-SubCell"/>
</dbReference>
<dbReference type="Proteomes" id="UP001258017">
    <property type="component" value="Unassembled WGS sequence"/>
</dbReference>
<feature type="transmembrane region" description="Helical" evidence="8">
    <location>
        <begin position="615"/>
        <end position="636"/>
    </location>
</feature>
<dbReference type="Pfam" id="PF06762">
    <property type="entry name" value="LMF1"/>
    <property type="match status" value="1"/>
</dbReference>
<organism evidence="11 12">
    <name type="scientific">Odynerus spinipes</name>
    <dbReference type="NCBI Taxonomy" id="1348599"/>
    <lineage>
        <taxon>Eukaryota</taxon>
        <taxon>Metazoa</taxon>
        <taxon>Ecdysozoa</taxon>
        <taxon>Arthropoda</taxon>
        <taxon>Hexapoda</taxon>
        <taxon>Insecta</taxon>
        <taxon>Pterygota</taxon>
        <taxon>Neoptera</taxon>
        <taxon>Endopterygota</taxon>
        <taxon>Hymenoptera</taxon>
        <taxon>Apocrita</taxon>
        <taxon>Aculeata</taxon>
        <taxon>Vespoidea</taxon>
        <taxon>Vespidae</taxon>
        <taxon>Eumeninae</taxon>
        <taxon>Odynerus</taxon>
    </lineage>
</organism>
<keyword evidence="3 8" id="KW-0812">Transmembrane</keyword>
<evidence type="ECO:0000256" key="8">
    <source>
        <dbReference type="RuleBase" id="RU361229"/>
    </source>
</evidence>
<dbReference type="InterPro" id="IPR009613">
    <property type="entry name" value="LMF"/>
</dbReference>
<dbReference type="AlphaFoldDB" id="A0AAD9VPB1"/>
<dbReference type="PANTHER" id="PTHR14463">
    <property type="entry name" value="LIPASE MATURATION FACTOR"/>
    <property type="match status" value="1"/>
</dbReference>
<dbReference type="InterPro" id="IPR057434">
    <property type="entry name" value="LMF1/2_N"/>
</dbReference>
<proteinExistence type="inferred from homology"/>